<evidence type="ECO:0000313" key="6">
    <source>
        <dbReference type="Proteomes" id="UP000286921"/>
    </source>
</evidence>
<proteinExistence type="inferred from homology"/>
<reference evidence="5 6" key="1">
    <citation type="submission" date="2016-09" db="EMBL/GenBank/DDBJ databases">
        <title>Aspergillus awamori IFM 58123T.</title>
        <authorList>
            <person name="Kusuya Y."/>
            <person name="Shimizu M."/>
            <person name="Takahashi H."/>
            <person name="Yaguchi T."/>
        </authorList>
    </citation>
    <scope>NUCLEOTIDE SEQUENCE [LARGE SCALE GENOMIC DNA]</scope>
    <source>
        <strain evidence="5 6">IFM 58123</strain>
    </source>
</reference>
<comment type="caution">
    <text evidence="5">The sequence shown here is derived from an EMBL/GenBank/DDBJ whole genome shotgun (WGS) entry which is preliminary data.</text>
</comment>
<dbReference type="InterPro" id="IPR011057">
    <property type="entry name" value="Mss4-like_sf"/>
</dbReference>
<dbReference type="CDD" id="cd08276">
    <property type="entry name" value="MDR7"/>
    <property type="match status" value="1"/>
</dbReference>
<dbReference type="GO" id="GO:0016846">
    <property type="term" value="F:carbon-sulfur lyase activity"/>
    <property type="evidence" value="ECO:0007669"/>
    <property type="project" value="InterPro"/>
</dbReference>
<dbReference type="SMART" id="SM00829">
    <property type="entry name" value="PKS_ER"/>
    <property type="match status" value="1"/>
</dbReference>
<dbReference type="Gene3D" id="3.40.50.720">
    <property type="entry name" value="NAD(P)-binding Rossmann-like Domain"/>
    <property type="match status" value="1"/>
</dbReference>
<dbReference type="PANTHER" id="PTHR45033">
    <property type="match status" value="1"/>
</dbReference>
<dbReference type="Pfam" id="PF00107">
    <property type="entry name" value="ADH_zinc_N"/>
    <property type="match status" value="1"/>
</dbReference>
<keyword evidence="3" id="KW-0862">Zinc</keyword>
<evidence type="ECO:0000259" key="4">
    <source>
        <dbReference type="PROSITE" id="PS51891"/>
    </source>
</evidence>
<dbReference type="EMBL" id="BDHI01000021">
    <property type="protein sequence ID" value="GCB25566.1"/>
    <property type="molecule type" value="Genomic_DNA"/>
</dbReference>
<evidence type="ECO:0000256" key="3">
    <source>
        <dbReference type="ARBA" id="ARBA00022833"/>
    </source>
</evidence>
<sequence length="461" mass="49282">MAAPTMKQWVVDHPDKNMGGLSLIKASIPRVGVNEVLVKFQAAALNYRDCAIAKGTFPFAHKYPIVPVSDGAGVVVEVGSQVREFKKGDTVLTVFNQGHQYGDIDPSAASTGVGGTIDGVFRQYGVYNESGLVKAPKTLSALESSTLPGAALTSWNALYGLKPIKAGQCVLVQGTGGVSLFGLQLAKAAGAMVIATTSSDEKAKKLKELGADHVINYRTTPNWGEVARELTPDQAGVDCIMDIGGTDTLEQSFKCIKMEGIINLIGFLGASDKPQPGLTEALSHICTARGIYVGSRAMLKDMVQAFEANDIHPVLDPKVFNLEQGREAFEYLAAQKHFGYAAEPLVTALCHCVDCQKWTGGAFTSNVVVPRDTFKVTKGTPKFCDITGASGKNNRHFFCGNCGSSLFTELDIMSDKTVIKAGSLDNGEANLRNKVDVEFYVKDRISYLGAVEGAKQEPHFG</sequence>
<accession>A0A401L228</accession>
<dbReference type="SUPFAM" id="SSF50129">
    <property type="entry name" value="GroES-like"/>
    <property type="match status" value="1"/>
</dbReference>
<organism evidence="5 6">
    <name type="scientific">Aspergillus awamori</name>
    <name type="common">Black koji mold</name>
    <dbReference type="NCBI Taxonomy" id="105351"/>
    <lineage>
        <taxon>Eukaryota</taxon>
        <taxon>Fungi</taxon>
        <taxon>Dikarya</taxon>
        <taxon>Ascomycota</taxon>
        <taxon>Pezizomycotina</taxon>
        <taxon>Eurotiomycetes</taxon>
        <taxon>Eurotiomycetidae</taxon>
        <taxon>Eurotiales</taxon>
        <taxon>Aspergillaceae</taxon>
        <taxon>Aspergillus</taxon>
    </lineage>
</organism>
<dbReference type="STRING" id="105351.A0A401L228"/>
<dbReference type="InterPro" id="IPR011032">
    <property type="entry name" value="GroES-like_sf"/>
</dbReference>
<dbReference type="InterPro" id="IPR020843">
    <property type="entry name" value="ER"/>
</dbReference>
<dbReference type="Proteomes" id="UP000286921">
    <property type="component" value="Unassembled WGS sequence"/>
</dbReference>
<dbReference type="GO" id="GO:0016491">
    <property type="term" value="F:oxidoreductase activity"/>
    <property type="evidence" value="ECO:0007669"/>
    <property type="project" value="InterPro"/>
</dbReference>
<dbReference type="Gene3D" id="3.90.1590.10">
    <property type="entry name" value="glutathione-dependent formaldehyde- activating enzyme (gfa)"/>
    <property type="match status" value="1"/>
</dbReference>
<dbReference type="AlphaFoldDB" id="A0A401L228"/>
<name>A0A401L228_ASPAW</name>
<dbReference type="PANTHER" id="PTHR45033:SF2">
    <property type="entry name" value="ZINC-TYPE ALCOHOL DEHYDROGENASE-LIKE PROTEIN C1773.06C"/>
    <property type="match status" value="1"/>
</dbReference>
<dbReference type="SUPFAM" id="SSF51735">
    <property type="entry name" value="NAD(P)-binding Rossmann-fold domains"/>
    <property type="match status" value="1"/>
</dbReference>
<keyword evidence="6" id="KW-1185">Reference proteome</keyword>
<gene>
    <name evidence="5" type="ORF">AAWM_08451</name>
</gene>
<evidence type="ECO:0000256" key="1">
    <source>
        <dbReference type="ARBA" id="ARBA00005495"/>
    </source>
</evidence>
<feature type="domain" description="CENP-V/GFA" evidence="4">
    <location>
        <begin position="323"/>
        <end position="441"/>
    </location>
</feature>
<dbReference type="Pfam" id="PF04828">
    <property type="entry name" value="GFA"/>
    <property type="match status" value="1"/>
</dbReference>
<evidence type="ECO:0000256" key="2">
    <source>
        <dbReference type="ARBA" id="ARBA00022723"/>
    </source>
</evidence>
<dbReference type="GO" id="GO:0046872">
    <property type="term" value="F:metal ion binding"/>
    <property type="evidence" value="ECO:0007669"/>
    <property type="project" value="UniProtKB-KW"/>
</dbReference>
<protein>
    <submittedName>
        <fullName evidence="5">Zinc-type alcohol dehydrogenase-like protein C1773.06c</fullName>
    </submittedName>
</protein>
<dbReference type="SUPFAM" id="SSF51316">
    <property type="entry name" value="Mss4-like"/>
    <property type="match status" value="1"/>
</dbReference>
<evidence type="ECO:0000313" key="5">
    <source>
        <dbReference type="EMBL" id="GCB25566.1"/>
    </source>
</evidence>
<dbReference type="InterPro" id="IPR006913">
    <property type="entry name" value="CENP-V/GFA"/>
</dbReference>
<dbReference type="PROSITE" id="PS51891">
    <property type="entry name" value="CENP_V_GFA"/>
    <property type="match status" value="1"/>
</dbReference>
<keyword evidence="2" id="KW-0479">Metal-binding</keyword>
<dbReference type="Pfam" id="PF08240">
    <property type="entry name" value="ADH_N"/>
    <property type="match status" value="1"/>
</dbReference>
<dbReference type="InterPro" id="IPR052711">
    <property type="entry name" value="Zinc_ADH-like"/>
</dbReference>
<dbReference type="InterPro" id="IPR036291">
    <property type="entry name" value="NAD(P)-bd_dom_sf"/>
</dbReference>
<dbReference type="InterPro" id="IPR013149">
    <property type="entry name" value="ADH-like_C"/>
</dbReference>
<dbReference type="Gene3D" id="3.90.180.10">
    <property type="entry name" value="Medium-chain alcohol dehydrogenases, catalytic domain"/>
    <property type="match status" value="1"/>
</dbReference>
<comment type="similarity">
    <text evidence="1">Belongs to the Gfa family.</text>
</comment>
<dbReference type="InterPro" id="IPR013154">
    <property type="entry name" value="ADH-like_N"/>
</dbReference>